<dbReference type="PIRSF" id="PIRSF029171">
    <property type="entry name" value="Esterase_LipA"/>
    <property type="match status" value="1"/>
</dbReference>
<dbReference type="InterPro" id="IPR005152">
    <property type="entry name" value="Lipase_secreted"/>
</dbReference>
<feature type="signal peptide" evidence="1">
    <location>
        <begin position="1"/>
        <end position="28"/>
    </location>
</feature>
<dbReference type="Proteomes" id="UP000320876">
    <property type="component" value="Unassembled WGS sequence"/>
</dbReference>
<dbReference type="AlphaFoldDB" id="A0A542DKI4"/>
<proteinExistence type="predicted"/>
<dbReference type="GO" id="GO:0004806">
    <property type="term" value="F:triacylglycerol lipase activity"/>
    <property type="evidence" value="ECO:0007669"/>
    <property type="project" value="InterPro"/>
</dbReference>
<keyword evidence="1" id="KW-0732">Signal</keyword>
<protein>
    <submittedName>
        <fullName evidence="2">Secretory lipase</fullName>
    </submittedName>
</protein>
<keyword evidence="3" id="KW-1185">Reference proteome</keyword>
<sequence length="409" mass="43418">MRVPSRARRLLGTLLAAATGMAVLTVGAAPAAAESFYDPPTPLPPGENGDIIRHEPAEFFIDPIKLIRPDAQVQRIMYRSTDTHGEPIAVTGTVLTPNSPWRGEGPRPVVGYAPGTQGVGDECAPSKALSAGLEYEGPFIAGLLTRGYGVVVTDYEGLGTPGMHTYVNRAAEGHAVLDAVRAAQRLPEADLPGAGPVATAGYSQGGGASAAAAELHPEYAPELDLRGSYAGAVPADLAVVAENLDGHYAAGFLGYALLSMDEAYPELNIPDVLNERGKRLLSEVEHQCTPQAIAAHAFTKSTDLTRDGRPLSAYLDEEPYASRVAEQRIGERPPEVPMLVVHSVLDDIVPYDQGRRMAREWCSGGSNVQFSSSLVPTHVGGAIRAFPEMFLWLGDRFAGKTPPDNCGRF</sequence>
<dbReference type="Pfam" id="PF03583">
    <property type="entry name" value="LIP"/>
    <property type="match status" value="1"/>
</dbReference>
<dbReference type="PANTHER" id="PTHR34853:SF1">
    <property type="entry name" value="LIPASE 5"/>
    <property type="match status" value="1"/>
</dbReference>
<dbReference type="SUPFAM" id="SSF53474">
    <property type="entry name" value="alpha/beta-Hydrolases"/>
    <property type="match status" value="1"/>
</dbReference>
<dbReference type="Gene3D" id="1.10.260.130">
    <property type="match status" value="1"/>
</dbReference>
<gene>
    <name evidence="2" type="ORF">FB471_3363</name>
</gene>
<name>A0A542DKI4_AMYCI</name>
<dbReference type="PANTHER" id="PTHR34853">
    <property type="match status" value="1"/>
</dbReference>
<reference evidence="2 3" key="1">
    <citation type="submission" date="2019-06" db="EMBL/GenBank/DDBJ databases">
        <title>Sequencing the genomes of 1000 actinobacteria strains.</title>
        <authorList>
            <person name="Klenk H.-P."/>
        </authorList>
    </citation>
    <scope>NUCLEOTIDE SEQUENCE [LARGE SCALE GENOMIC DNA]</scope>
    <source>
        <strain evidence="2 3">DSM 45679</strain>
    </source>
</reference>
<evidence type="ECO:0000313" key="3">
    <source>
        <dbReference type="Proteomes" id="UP000320876"/>
    </source>
</evidence>
<dbReference type="EMBL" id="VFML01000001">
    <property type="protein sequence ID" value="TQJ03601.1"/>
    <property type="molecule type" value="Genomic_DNA"/>
</dbReference>
<feature type="chain" id="PRO_5039472926" evidence="1">
    <location>
        <begin position="29"/>
        <end position="409"/>
    </location>
</feature>
<comment type="caution">
    <text evidence="2">The sequence shown here is derived from an EMBL/GenBank/DDBJ whole genome shotgun (WGS) entry which is preliminary data.</text>
</comment>
<dbReference type="Gene3D" id="3.40.50.1820">
    <property type="entry name" value="alpha/beta hydrolase"/>
    <property type="match status" value="1"/>
</dbReference>
<dbReference type="InterPro" id="IPR029058">
    <property type="entry name" value="AB_hydrolase_fold"/>
</dbReference>
<accession>A0A542DKI4</accession>
<dbReference type="OrthoDB" id="9798122at2"/>
<dbReference type="RefSeq" id="WP_141999372.1">
    <property type="nucleotide sequence ID" value="NZ_VFML01000001.1"/>
</dbReference>
<evidence type="ECO:0000256" key="1">
    <source>
        <dbReference type="SAM" id="SignalP"/>
    </source>
</evidence>
<organism evidence="2 3">
    <name type="scientific">Amycolatopsis cihanbeyliensis</name>
    <dbReference type="NCBI Taxonomy" id="1128664"/>
    <lineage>
        <taxon>Bacteria</taxon>
        <taxon>Bacillati</taxon>
        <taxon>Actinomycetota</taxon>
        <taxon>Actinomycetes</taxon>
        <taxon>Pseudonocardiales</taxon>
        <taxon>Pseudonocardiaceae</taxon>
        <taxon>Amycolatopsis</taxon>
    </lineage>
</organism>
<dbReference type="GO" id="GO:0016042">
    <property type="term" value="P:lipid catabolic process"/>
    <property type="evidence" value="ECO:0007669"/>
    <property type="project" value="InterPro"/>
</dbReference>
<evidence type="ECO:0000313" key="2">
    <source>
        <dbReference type="EMBL" id="TQJ03601.1"/>
    </source>
</evidence>